<reference evidence="1 2" key="1">
    <citation type="submission" date="2020-04" db="EMBL/GenBank/DDBJ databases">
        <title>Perkinsus olseni comparative genomics.</title>
        <authorList>
            <person name="Bogema D.R."/>
        </authorList>
    </citation>
    <scope>NUCLEOTIDE SEQUENCE [LARGE SCALE GENOMIC DNA]</scope>
    <source>
        <strain evidence="1">ATCC PRA-205</strain>
    </source>
</reference>
<accession>A0A7J6TJ58</accession>
<comment type="caution">
    <text evidence="1">The sequence shown here is derived from an EMBL/GenBank/DDBJ whole genome shotgun (WGS) entry which is preliminary data.</text>
</comment>
<protein>
    <submittedName>
        <fullName evidence="1">Uncharacterized protein</fullName>
    </submittedName>
</protein>
<dbReference type="Proteomes" id="UP000574390">
    <property type="component" value="Unassembled WGS sequence"/>
</dbReference>
<dbReference type="EMBL" id="JABANM010007037">
    <property type="protein sequence ID" value="KAF4744951.1"/>
    <property type="molecule type" value="Genomic_DNA"/>
</dbReference>
<sequence length="340" mass="38111">ELSLPYMWTSVQHFFCLYALGSSGKVTSKTSLNFYKEPERPWAIKEWPYYLGTTQPPPDYTWDEYFDYLLALDTRHFVFGGYEVIYTSEIVEKFIWPPRKNSTWNEGKFRALKSLGGGSSRNFNKTLFGESLTRVLSKFPIHGILHVLPATVPNWANLDEATKIIREMMEILKCLGLDTALRFRPGDWPRMLQQGLGKIADMYFAPLLPSCDPSKPAFNTNAYAEEIIKSSTGAGVDPKALVITMPLILESIGSNDCFVPAGVGYSYAVVEEGVDPAGNGTFSAWNMTNYFLSQPRAIEKIGLAESHGLNGLMLRGDDGGETDLYPWDDRSLFYALATNI</sequence>
<evidence type="ECO:0000313" key="1">
    <source>
        <dbReference type="EMBL" id="KAF4744951.1"/>
    </source>
</evidence>
<name>A0A7J6TJ58_PEROL</name>
<organism evidence="1 2">
    <name type="scientific">Perkinsus olseni</name>
    <name type="common">Perkinsus atlanticus</name>
    <dbReference type="NCBI Taxonomy" id="32597"/>
    <lineage>
        <taxon>Eukaryota</taxon>
        <taxon>Sar</taxon>
        <taxon>Alveolata</taxon>
        <taxon>Perkinsozoa</taxon>
        <taxon>Perkinsea</taxon>
        <taxon>Perkinsida</taxon>
        <taxon>Perkinsidae</taxon>
        <taxon>Perkinsus</taxon>
    </lineage>
</organism>
<dbReference type="AlphaFoldDB" id="A0A7J6TJ58"/>
<feature type="non-terminal residue" evidence="1">
    <location>
        <position position="1"/>
    </location>
</feature>
<proteinExistence type="predicted"/>
<gene>
    <name evidence="1" type="ORF">FOZ62_018130</name>
</gene>
<evidence type="ECO:0000313" key="2">
    <source>
        <dbReference type="Proteomes" id="UP000574390"/>
    </source>
</evidence>